<organism evidence="8 9">
    <name type="scientific">Holothuria leucospilota</name>
    <name type="common">Black long sea cucumber</name>
    <name type="synonym">Mertensiothuria leucospilota</name>
    <dbReference type="NCBI Taxonomy" id="206669"/>
    <lineage>
        <taxon>Eukaryota</taxon>
        <taxon>Metazoa</taxon>
        <taxon>Echinodermata</taxon>
        <taxon>Eleutherozoa</taxon>
        <taxon>Echinozoa</taxon>
        <taxon>Holothuroidea</taxon>
        <taxon>Aspidochirotacea</taxon>
        <taxon>Aspidochirotida</taxon>
        <taxon>Holothuriidae</taxon>
        <taxon>Holothuria</taxon>
    </lineage>
</organism>
<dbReference type="Pfam" id="PF08153">
    <property type="entry name" value="NGP1NT"/>
    <property type="match status" value="1"/>
</dbReference>
<dbReference type="InterPro" id="IPR023179">
    <property type="entry name" value="GTP-bd_ortho_bundle_sf"/>
</dbReference>
<feature type="compositionally biased region" description="Basic and acidic residues" evidence="6">
    <location>
        <begin position="610"/>
        <end position="630"/>
    </location>
</feature>
<feature type="region of interest" description="Disordered" evidence="6">
    <location>
        <begin position="738"/>
        <end position="855"/>
    </location>
</feature>
<evidence type="ECO:0000313" key="8">
    <source>
        <dbReference type="EMBL" id="KAJ8033520.1"/>
    </source>
</evidence>
<dbReference type="PANTHER" id="PTHR11089:SF9">
    <property type="entry name" value="NUCLEOLAR GTP-BINDING PROTEIN 2"/>
    <property type="match status" value="1"/>
</dbReference>
<dbReference type="GO" id="GO:0005730">
    <property type="term" value="C:nucleolus"/>
    <property type="evidence" value="ECO:0007669"/>
    <property type="project" value="UniProtKB-SubCell"/>
</dbReference>
<dbReference type="EMBL" id="JAIZAY010000011">
    <property type="protein sequence ID" value="KAJ8033520.1"/>
    <property type="molecule type" value="Genomic_DNA"/>
</dbReference>
<proteinExistence type="inferred from homology"/>
<feature type="domain" description="CP-type G" evidence="7">
    <location>
        <begin position="208"/>
        <end position="395"/>
    </location>
</feature>
<comment type="function">
    <text evidence="5">GTPase that associates with pre-60S ribosomal subunits in the nucleolus and is required for their nuclear export and maturation.</text>
</comment>
<evidence type="ECO:0000256" key="3">
    <source>
        <dbReference type="ARBA" id="ARBA00023134"/>
    </source>
</evidence>
<dbReference type="InterPro" id="IPR006073">
    <property type="entry name" value="GTP-bd"/>
</dbReference>
<dbReference type="CDD" id="cd01858">
    <property type="entry name" value="NGP_1"/>
    <property type="match status" value="1"/>
</dbReference>
<keyword evidence="3 5" id="KW-0342">GTP-binding</keyword>
<dbReference type="GO" id="GO:0005525">
    <property type="term" value="F:GTP binding"/>
    <property type="evidence" value="ECO:0007669"/>
    <property type="project" value="UniProtKB-KW"/>
</dbReference>
<feature type="compositionally biased region" description="Acidic residues" evidence="6">
    <location>
        <begin position="679"/>
        <end position="690"/>
    </location>
</feature>
<dbReference type="SUPFAM" id="SSF52540">
    <property type="entry name" value="P-loop containing nucleoside triphosphate hydrolases"/>
    <property type="match status" value="1"/>
</dbReference>
<dbReference type="InterPro" id="IPR050755">
    <property type="entry name" value="TRAFAC_YlqF/YawG_RiboMat"/>
</dbReference>
<evidence type="ECO:0000256" key="2">
    <source>
        <dbReference type="ARBA" id="ARBA00022741"/>
    </source>
</evidence>
<feature type="compositionally biased region" description="Basic residues" evidence="6">
    <location>
        <begin position="846"/>
        <end position="855"/>
    </location>
</feature>
<dbReference type="PRINTS" id="PR00326">
    <property type="entry name" value="GTP1OBG"/>
</dbReference>
<sequence length="855" mass="96505">MSKTAKKRKKRDHVSKSNHSMNPDRPKGSGGNNMRDKATIKRLQMYKSGKPIRDRKGKIVKAAPFQNRLPSGTVARVEPNRKWFGNTRVISQTALQTFQEEMGKALKDPYKVVMRQTKLPITLLQERAKYKRVHLLDTESFKSTFGPKKKRKRVNLNASDLQDLVNSVEKSTESYSEEKDSNIVQEDDGVRDEAKEIIMTAGQSKRIWGELYKVIDSSDVLLQVLDARDPMGTRSKYIENYLRKEKPHKHLMFVLNKVDLVPTWVTGPLLQTSVYELPSYVSLNEHIPFFQQKRWVAVLSSEYPTLAFHASIKNPFGKGALIQLLRQFSKLHCDKKQISVGLIGYPNVGKSSVINTLRSKKVCNVAPIAGETKVWQYITLMKRIYLIDCPGVVYPTGETETETVLKGVVRVENIKTPEDYIPEVLARVKPDYIKRTYRITEWTDSVDFLEKLAARTGKLLKKGEPDISTVAKMVLNDWQRGKIPFFVKPPNCEKGDFKEAIEGKATPQVTSTNDLKDTESSEVTGETSSLVRTDENQPSTSAESSEVTTRTLRRVKQKWGDIRVEPSFTGDDLDNSGNEEDVVSSDEDALEDEEAEGEIGDEDGEMEETVEVKEKVVLKEEAESEDKGGTEEGEEEEENSSDEDEEADEMEVGEGDGGDRKEDENNAKEDGADPVENSESGEEDSSDDDASPSMSKKDAGVKNRGYAPGMKVSFGARAFLNMKNQKKLKEVKRLQVKAKEVKSNVKSVSGKDRKKKFGKKNKGLGSYVSMTDIKDDGEEVPSTSRKARYFDEQKTGESSPKKLTSKQKRRKERDAKPKKVGQHYYPRANIKNRNRNKKAKDQTSASKKKKRTHPT</sequence>
<feature type="region of interest" description="Disordered" evidence="6">
    <location>
        <begin position="503"/>
        <end position="551"/>
    </location>
</feature>
<evidence type="ECO:0000256" key="4">
    <source>
        <dbReference type="ARBA" id="ARBA00023242"/>
    </source>
</evidence>
<feature type="compositionally biased region" description="Acidic residues" evidence="6">
    <location>
        <begin position="571"/>
        <end position="609"/>
    </location>
</feature>
<comment type="similarity">
    <text evidence="5">Belongs to the TRAFAC class YlqF/YawG GTPase family. NOG2 subfamily.</text>
</comment>
<comment type="subcellular location">
    <subcellularLocation>
        <location evidence="1 5">Nucleus</location>
        <location evidence="1 5">Nucleolus</location>
    </subcellularLocation>
</comment>
<feature type="compositionally biased region" description="Basic residues" evidence="6">
    <location>
        <begin position="1"/>
        <end position="13"/>
    </location>
</feature>
<dbReference type="FunFam" id="1.10.1580.10:FF:000001">
    <property type="entry name" value="Nucleolar GTP-binding protein 2"/>
    <property type="match status" value="1"/>
</dbReference>
<feature type="compositionally biased region" description="Polar residues" evidence="6">
    <location>
        <begin position="536"/>
        <end position="550"/>
    </location>
</feature>
<evidence type="ECO:0000313" key="9">
    <source>
        <dbReference type="Proteomes" id="UP001152320"/>
    </source>
</evidence>
<dbReference type="OrthoDB" id="444945at2759"/>
<dbReference type="Gene3D" id="1.10.1580.10">
    <property type="match status" value="1"/>
</dbReference>
<dbReference type="InterPro" id="IPR030378">
    <property type="entry name" value="G_CP_dom"/>
</dbReference>
<feature type="compositionally biased region" description="Basic and acidic residues" evidence="6">
    <location>
        <begin position="657"/>
        <end position="671"/>
    </location>
</feature>
<keyword evidence="4 5" id="KW-0539">Nucleus</keyword>
<feature type="region of interest" description="Disordered" evidence="6">
    <location>
        <begin position="1"/>
        <end position="39"/>
    </location>
</feature>
<keyword evidence="9" id="KW-1185">Reference proteome</keyword>
<comment type="caution">
    <text evidence="8">The sequence shown here is derived from an EMBL/GenBank/DDBJ whole genome shotgun (WGS) entry which is preliminary data.</text>
</comment>
<dbReference type="InterPro" id="IPR012971">
    <property type="entry name" value="NOG2_N_dom"/>
</dbReference>
<dbReference type="Gene3D" id="3.40.50.300">
    <property type="entry name" value="P-loop containing nucleotide triphosphate hydrolases"/>
    <property type="match status" value="1"/>
</dbReference>
<dbReference type="InterPro" id="IPR024929">
    <property type="entry name" value="GNL2_CP_dom"/>
</dbReference>
<keyword evidence="2 5" id="KW-0547">Nucleotide-binding</keyword>
<accession>A0A9Q1BVH5</accession>
<dbReference type="AlphaFoldDB" id="A0A9Q1BVH5"/>
<dbReference type="InterPro" id="IPR027417">
    <property type="entry name" value="P-loop_NTPase"/>
</dbReference>
<feature type="compositionally biased region" description="Acidic residues" evidence="6">
    <location>
        <begin position="631"/>
        <end position="656"/>
    </location>
</feature>
<protein>
    <recommendedName>
        <fullName evidence="5">Nucleolar GTP-binding protein 2</fullName>
    </recommendedName>
</protein>
<reference evidence="8" key="1">
    <citation type="submission" date="2021-10" db="EMBL/GenBank/DDBJ databases">
        <title>Tropical sea cucumber genome reveals ecological adaptation and Cuvierian tubules defense mechanism.</title>
        <authorList>
            <person name="Chen T."/>
        </authorList>
    </citation>
    <scope>NUCLEOTIDE SEQUENCE</scope>
    <source>
        <strain evidence="8">Nanhai2018</strain>
        <tissue evidence="8">Muscle</tissue>
    </source>
</reference>
<name>A0A9Q1BVH5_HOLLE</name>
<dbReference type="Pfam" id="PF01926">
    <property type="entry name" value="MMR_HSR1"/>
    <property type="match status" value="1"/>
</dbReference>
<evidence type="ECO:0000259" key="7">
    <source>
        <dbReference type="PROSITE" id="PS51721"/>
    </source>
</evidence>
<evidence type="ECO:0000256" key="1">
    <source>
        <dbReference type="ARBA" id="ARBA00004604"/>
    </source>
</evidence>
<feature type="compositionally biased region" description="Basic residues" evidence="6">
    <location>
        <begin position="752"/>
        <end position="762"/>
    </location>
</feature>
<evidence type="ECO:0000256" key="6">
    <source>
        <dbReference type="SAM" id="MobiDB-lite"/>
    </source>
</evidence>
<feature type="region of interest" description="Disordered" evidence="6">
    <location>
        <begin position="563"/>
        <end position="709"/>
    </location>
</feature>
<dbReference type="PROSITE" id="PS51721">
    <property type="entry name" value="G_CP"/>
    <property type="match status" value="1"/>
</dbReference>
<gene>
    <name evidence="8" type="ORF">HOLleu_23781</name>
</gene>
<evidence type="ECO:0000256" key="5">
    <source>
        <dbReference type="RuleBase" id="RU364023"/>
    </source>
</evidence>
<dbReference type="PANTHER" id="PTHR11089">
    <property type="entry name" value="GTP-BINDING PROTEIN-RELATED"/>
    <property type="match status" value="1"/>
</dbReference>
<dbReference type="Proteomes" id="UP001152320">
    <property type="component" value="Chromosome 11"/>
</dbReference>